<reference evidence="5 6" key="1">
    <citation type="submission" date="2018-06" db="EMBL/GenBank/DDBJ databases">
        <authorList>
            <consortium name="Pathogen Informatics"/>
            <person name="Doyle S."/>
        </authorList>
    </citation>
    <scope>NUCLEOTIDE SEQUENCE [LARGE SCALE GENOMIC DNA]</scope>
    <source>
        <strain evidence="5 6">NCTC12410</strain>
    </source>
</reference>
<dbReference type="SUPFAM" id="SSF52540">
    <property type="entry name" value="P-loop containing nucleoside triphosphate hydrolases"/>
    <property type="match status" value="1"/>
</dbReference>
<protein>
    <submittedName>
        <fullName evidence="5">ABC transporter ATP-binding protein</fullName>
    </submittedName>
</protein>
<dbReference type="PANTHER" id="PTHR43023">
    <property type="entry name" value="PROTEIN TRIGALACTOSYLDIACYLGLYCEROL 3, CHLOROPLASTIC"/>
    <property type="match status" value="1"/>
</dbReference>
<evidence type="ECO:0000313" key="5">
    <source>
        <dbReference type="EMBL" id="STO96862.1"/>
    </source>
</evidence>
<dbReference type="OrthoDB" id="9809450at2"/>
<evidence type="ECO:0000256" key="2">
    <source>
        <dbReference type="ARBA" id="ARBA00022741"/>
    </source>
</evidence>
<dbReference type="InterPro" id="IPR017871">
    <property type="entry name" value="ABC_transporter-like_CS"/>
</dbReference>
<accession>A0A377J2X9</accession>
<sequence length="252" mass="28309">MKPIIQVQNLCTAYGNHLIHDHISFDVYEGEIFGILGGSGSGKSTLLRSMILLNRPKSGRILIFDEDIWQLKDPSTLLTRCGVLFQFGALFSSLNVLENVGILLEEYSAYPQSSITEVAKYLLDRVGLSPRSYHLYPHELSGGMKKRVGLARALALNPRILFLDEPSSGLDPSSAQQLDELICALRLEFTMTIVMITHDLDSIKDTTDRFLMLKDGKIEFLGNLSELAQNAHTLDSSNIFFSKRGERLWREM</sequence>
<keyword evidence="3 5" id="KW-0067">ATP-binding</keyword>
<proteinExistence type="predicted"/>
<dbReference type="Proteomes" id="UP000254841">
    <property type="component" value="Unassembled WGS sequence"/>
</dbReference>
<dbReference type="Pfam" id="PF00005">
    <property type="entry name" value="ABC_tran"/>
    <property type="match status" value="1"/>
</dbReference>
<dbReference type="InterPro" id="IPR027417">
    <property type="entry name" value="P-loop_NTPase"/>
</dbReference>
<dbReference type="PANTHER" id="PTHR43023:SF3">
    <property type="entry name" value="PROTEIN TRIGALACTOSYLDIACYLGLYCEROL 3, CHLOROPLASTIC"/>
    <property type="match status" value="1"/>
</dbReference>
<dbReference type="GO" id="GO:0005524">
    <property type="term" value="F:ATP binding"/>
    <property type="evidence" value="ECO:0007669"/>
    <property type="project" value="UniProtKB-KW"/>
</dbReference>
<name>A0A377J2X9_9HELI</name>
<feature type="domain" description="ABC transporter" evidence="4">
    <location>
        <begin position="5"/>
        <end position="240"/>
    </location>
</feature>
<dbReference type="SMART" id="SM00382">
    <property type="entry name" value="AAA"/>
    <property type="match status" value="1"/>
</dbReference>
<dbReference type="EMBL" id="UGHV01000001">
    <property type="protein sequence ID" value="STO96862.1"/>
    <property type="molecule type" value="Genomic_DNA"/>
</dbReference>
<dbReference type="GO" id="GO:0016887">
    <property type="term" value="F:ATP hydrolysis activity"/>
    <property type="evidence" value="ECO:0007669"/>
    <property type="project" value="InterPro"/>
</dbReference>
<dbReference type="InterPro" id="IPR003593">
    <property type="entry name" value="AAA+_ATPase"/>
</dbReference>
<dbReference type="Gene3D" id="3.40.50.300">
    <property type="entry name" value="P-loop containing nucleotide triphosphate hydrolases"/>
    <property type="match status" value="1"/>
</dbReference>
<evidence type="ECO:0000256" key="3">
    <source>
        <dbReference type="ARBA" id="ARBA00022840"/>
    </source>
</evidence>
<dbReference type="PROSITE" id="PS00211">
    <property type="entry name" value="ABC_TRANSPORTER_1"/>
    <property type="match status" value="1"/>
</dbReference>
<dbReference type="PROSITE" id="PS50893">
    <property type="entry name" value="ABC_TRANSPORTER_2"/>
    <property type="match status" value="1"/>
</dbReference>
<dbReference type="InterPro" id="IPR003439">
    <property type="entry name" value="ABC_transporter-like_ATP-bd"/>
</dbReference>
<evidence type="ECO:0000259" key="4">
    <source>
        <dbReference type="PROSITE" id="PS50893"/>
    </source>
</evidence>
<dbReference type="AlphaFoldDB" id="A0A377J2X9"/>
<dbReference type="RefSeq" id="WP_115011159.1">
    <property type="nucleotide sequence ID" value="NZ_UGHV01000001.1"/>
</dbReference>
<evidence type="ECO:0000313" key="6">
    <source>
        <dbReference type="Proteomes" id="UP000254841"/>
    </source>
</evidence>
<keyword evidence="2" id="KW-0547">Nucleotide-binding</keyword>
<evidence type="ECO:0000256" key="1">
    <source>
        <dbReference type="ARBA" id="ARBA00022448"/>
    </source>
</evidence>
<keyword evidence="1" id="KW-0813">Transport</keyword>
<gene>
    <name evidence="5" type="primary">iamA</name>
    <name evidence="5" type="ORF">NCTC12410_00679</name>
</gene>
<organism evidence="5 6">
    <name type="scientific">Helicobacter canis</name>
    <dbReference type="NCBI Taxonomy" id="29419"/>
    <lineage>
        <taxon>Bacteria</taxon>
        <taxon>Pseudomonadati</taxon>
        <taxon>Campylobacterota</taxon>
        <taxon>Epsilonproteobacteria</taxon>
        <taxon>Campylobacterales</taxon>
        <taxon>Helicobacteraceae</taxon>
        <taxon>Helicobacter</taxon>
    </lineage>
</organism>